<evidence type="ECO:0000313" key="1">
    <source>
        <dbReference type="EMBL" id="CAE7508773.1"/>
    </source>
</evidence>
<organism evidence="1 2">
    <name type="scientific">Symbiodinium pilosum</name>
    <name type="common">Dinoflagellate</name>
    <dbReference type="NCBI Taxonomy" id="2952"/>
    <lineage>
        <taxon>Eukaryota</taxon>
        <taxon>Sar</taxon>
        <taxon>Alveolata</taxon>
        <taxon>Dinophyceae</taxon>
        <taxon>Suessiales</taxon>
        <taxon>Symbiodiniaceae</taxon>
        <taxon>Symbiodinium</taxon>
    </lineage>
</organism>
<keyword evidence="2" id="KW-1185">Reference proteome</keyword>
<dbReference type="EMBL" id="CAJNIZ010028491">
    <property type="protein sequence ID" value="CAE7508773.1"/>
    <property type="molecule type" value="Genomic_DNA"/>
</dbReference>
<comment type="caution">
    <text evidence="1">The sequence shown here is derived from an EMBL/GenBank/DDBJ whole genome shotgun (WGS) entry which is preliminary data.</text>
</comment>
<gene>
    <name evidence="1" type="ORF">SPIL2461_LOCUS13213</name>
</gene>
<reference evidence="1" key="1">
    <citation type="submission" date="2021-02" db="EMBL/GenBank/DDBJ databases">
        <authorList>
            <person name="Dougan E. K."/>
            <person name="Rhodes N."/>
            <person name="Thang M."/>
            <person name="Chan C."/>
        </authorList>
    </citation>
    <scope>NUCLEOTIDE SEQUENCE</scope>
</reference>
<dbReference type="Proteomes" id="UP000649617">
    <property type="component" value="Unassembled WGS sequence"/>
</dbReference>
<protein>
    <submittedName>
        <fullName evidence="1">Uncharacterized protein</fullName>
    </submittedName>
</protein>
<dbReference type="OrthoDB" id="69177at2759"/>
<name>A0A812T6Z7_SYMPI</name>
<proteinExistence type="predicted"/>
<accession>A0A812T6Z7</accession>
<sequence length="288" mass="33505">MRWGIPMERLYFVRAPDWRSPKNVSMPDFVRAAELSWASVMTREQGYTPWVDFHDGHEQVTMNIDNFKEDAHPLQYYNQVSRAYIPNTTWTMEWLGSEFKRDTSDYMKSATYDDPDTCRNNAGFEKPNRTYWKSTFAVADARAARDYAIRVLGAQHVGEPYPWPPLDNCIAAQWVVLPQSSFQLHFVENPVYESMLLNISEFLMYQQDFAQRHTECINSFMLNNLVLQTTSLDPFIRRLEDEATPYFVFDLGNLYALMFSFPGNEGVTLQLQSTHVSWAVPVPLKLCS</sequence>
<evidence type="ECO:0000313" key="2">
    <source>
        <dbReference type="Proteomes" id="UP000649617"/>
    </source>
</evidence>
<dbReference type="AlphaFoldDB" id="A0A812T6Z7"/>